<dbReference type="InterPro" id="IPR051312">
    <property type="entry name" value="Diverse_Substr_Oxidored"/>
</dbReference>
<dbReference type="GO" id="GO:0071949">
    <property type="term" value="F:FAD binding"/>
    <property type="evidence" value="ECO:0007669"/>
    <property type="project" value="InterPro"/>
</dbReference>
<dbReference type="InterPro" id="IPR002346">
    <property type="entry name" value="Mopterin_DH_FAD-bd"/>
</dbReference>
<dbReference type="PANTHER" id="PTHR42659">
    <property type="entry name" value="XANTHINE DEHYDROGENASE SUBUNIT C-RELATED"/>
    <property type="match status" value="1"/>
</dbReference>
<dbReference type="PROSITE" id="PS51387">
    <property type="entry name" value="FAD_PCMH"/>
    <property type="match status" value="1"/>
</dbReference>
<evidence type="ECO:0000259" key="4">
    <source>
        <dbReference type="PROSITE" id="PS51387"/>
    </source>
</evidence>
<keyword evidence="2" id="KW-0274">FAD</keyword>
<dbReference type="EMBL" id="JADKIO010000006">
    <property type="protein sequence ID" value="MBK9796409.1"/>
    <property type="molecule type" value="Genomic_DNA"/>
</dbReference>
<evidence type="ECO:0000313" key="5">
    <source>
        <dbReference type="EMBL" id="MBK9796409.1"/>
    </source>
</evidence>
<dbReference type="InterPro" id="IPR036318">
    <property type="entry name" value="FAD-bd_PCMH-like_sf"/>
</dbReference>
<dbReference type="Gene3D" id="3.30.43.10">
    <property type="entry name" value="Uridine Diphospho-n-acetylenolpyruvylglucosamine Reductase, domain 2"/>
    <property type="match status" value="1"/>
</dbReference>
<dbReference type="InterPro" id="IPR016166">
    <property type="entry name" value="FAD-bd_PCMH"/>
</dbReference>
<name>A0A9D7SH50_9BACT</name>
<dbReference type="Proteomes" id="UP000886657">
    <property type="component" value="Unassembled WGS sequence"/>
</dbReference>
<dbReference type="InterPro" id="IPR005107">
    <property type="entry name" value="CO_DH_flav_C"/>
</dbReference>
<organism evidence="5 6">
    <name type="scientific">Candidatus Geothrix skivensis</name>
    <dbReference type="NCBI Taxonomy" id="2954439"/>
    <lineage>
        <taxon>Bacteria</taxon>
        <taxon>Pseudomonadati</taxon>
        <taxon>Acidobacteriota</taxon>
        <taxon>Holophagae</taxon>
        <taxon>Holophagales</taxon>
        <taxon>Holophagaceae</taxon>
        <taxon>Geothrix</taxon>
    </lineage>
</organism>
<dbReference type="GO" id="GO:0016491">
    <property type="term" value="F:oxidoreductase activity"/>
    <property type="evidence" value="ECO:0007669"/>
    <property type="project" value="UniProtKB-KW"/>
</dbReference>
<dbReference type="SMART" id="SM01092">
    <property type="entry name" value="CO_deh_flav_C"/>
    <property type="match status" value="1"/>
</dbReference>
<keyword evidence="3" id="KW-0560">Oxidoreductase</keyword>
<dbReference type="SUPFAM" id="SSF55447">
    <property type="entry name" value="CO dehydrogenase flavoprotein C-terminal domain-like"/>
    <property type="match status" value="1"/>
</dbReference>
<feature type="domain" description="FAD-binding PCMH-type" evidence="4">
    <location>
        <begin position="2"/>
        <end position="179"/>
    </location>
</feature>
<dbReference type="Pfam" id="PF03450">
    <property type="entry name" value="CO_deh_flav_C"/>
    <property type="match status" value="1"/>
</dbReference>
<dbReference type="InterPro" id="IPR016169">
    <property type="entry name" value="FAD-bd_PCMH_sub2"/>
</dbReference>
<sequence length="288" mass="30771">MRGFLPDCDIRVPGSLAEALGLLSAEPGVWTPFAGGTDLMVVYNAGRLKATRFLDLSRLAELRGIAEEGASLAFGSLTSFSEIREHRAVHQHFPNLVKSARATGALAIQNRGTLGGNIVNASPAADTPPSLLAYGAELELVSLRGRRRVAYDRFHLGYKQMDLAPDELVARILVPMPEGRSFHYFRKVGTRQAQAISKVCLAAHARVADGCVAELRIGLGSVAPAPVRARNAEAALIGKPVAELPLLAARAALLGDMSPIDDIRASAHYRSVVTQNVLGHMLRELASV</sequence>
<dbReference type="Pfam" id="PF00941">
    <property type="entry name" value="FAD_binding_5"/>
    <property type="match status" value="1"/>
</dbReference>
<dbReference type="InterPro" id="IPR036683">
    <property type="entry name" value="CO_DH_flav_C_dom_sf"/>
</dbReference>
<dbReference type="Gene3D" id="3.30.390.50">
    <property type="entry name" value="CO dehydrogenase flavoprotein, C-terminal domain"/>
    <property type="match status" value="1"/>
</dbReference>
<keyword evidence="1" id="KW-0285">Flavoprotein</keyword>
<evidence type="ECO:0000256" key="2">
    <source>
        <dbReference type="ARBA" id="ARBA00022827"/>
    </source>
</evidence>
<dbReference type="SUPFAM" id="SSF56176">
    <property type="entry name" value="FAD-binding/transporter-associated domain-like"/>
    <property type="match status" value="1"/>
</dbReference>
<evidence type="ECO:0000256" key="3">
    <source>
        <dbReference type="ARBA" id="ARBA00023002"/>
    </source>
</evidence>
<dbReference type="InterPro" id="IPR016167">
    <property type="entry name" value="FAD-bd_PCMH_sub1"/>
</dbReference>
<comment type="caution">
    <text evidence="5">The sequence shown here is derived from an EMBL/GenBank/DDBJ whole genome shotgun (WGS) entry which is preliminary data.</text>
</comment>
<gene>
    <name evidence="5" type="ORF">IPP58_07905</name>
</gene>
<reference evidence="5" key="1">
    <citation type="submission" date="2020-10" db="EMBL/GenBank/DDBJ databases">
        <title>Connecting structure to function with the recovery of over 1000 high-quality activated sludge metagenome-assembled genomes encoding full-length rRNA genes using long-read sequencing.</title>
        <authorList>
            <person name="Singleton C.M."/>
            <person name="Petriglieri F."/>
            <person name="Kristensen J.M."/>
            <person name="Kirkegaard R.H."/>
            <person name="Michaelsen T.Y."/>
            <person name="Andersen M.H."/>
            <person name="Karst S.M."/>
            <person name="Dueholm M.S."/>
            <person name="Nielsen P.H."/>
            <person name="Albertsen M."/>
        </authorList>
    </citation>
    <scope>NUCLEOTIDE SEQUENCE</scope>
    <source>
        <strain evidence="5">Skiv_18-Q3-R9-52_MAXAC.067</strain>
    </source>
</reference>
<proteinExistence type="predicted"/>
<dbReference type="PANTHER" id="PTHR42659:SF2">
    <property type="entry name" value="XANTHINE DEHYDROGENASE SUBUNIT C-RELATED"/>
    <property type="match status" value="1"/>
</dbReference>
<accession>A0A9D7SH50</accession>
<protein>
    <submittedName>
        <fullName evidence="5">Xanthine dehydrogenase family protein subunit M</fullName>
    </submittedName>
</protein>
<evidence type="ECO:0000313" key="6">
    <source>
        <dbReference type="Proteomes" id="UP000886657"/>
    </source>
</evidence>
<dbReference type="Gene3D" id="3.30.465.10">
    <property type="match status" value="1"/>
</dbReference>
<evidence type="ECO:0000256" key="1">
    <source>
        <dbReference type="ARBA" id="ARBA00022630"/>
    </source>
</evidence>
<dbReference type="AlphaFoldDB" id="A0A9D7SH50"/>